<sequence>MTTRLISKFFSTVSETVRKRSGCIRSIGGVKNLLRTAVATDNSRSVGTAATSGLLSIGICGLCGTGHLRVVGVHVRYSNFIEN</sequence>
<proteinExistence type="predicted"/>
<dbReference type="AlphaFoldDB" id="A0AAW2FFA0"/>
<reference evidence="1 2" key="1">
    <citation type="submission" date="2023-03" db="EMBL/GenBank/DDBJ databases">
        <title>High recombination rates correlate with genetic variation in Cardiocondyla obscurior ants.</title>
        <authorList>
            <person name="Errbii M."/>
        </authorList>
    </citation>
    <scope>NUCLEOTIDE SEQUENCE [LARGE SCALE GENOMIC DNA]</scope>
    <source>
        <strain evidence="1">Alpha-2009</strain>
        <tissue evidence="1">Whole body</tissue>
    </source>
</reference>
<organism evidence="1 2">
    <name type="scientific">Cardiocondyla obscurior</name>
    <dbReference type="NCBI Taxonomy" id="286306"/>
    <lineage>
        <taxon>Eukaryota</taxon>
        <taxon>Metazoa</taxon>
        <taxon>Ecdysozoa</taxon>
        <taxon>Arthropoda</taxon>
        <taxon>Hexapoda</taxon>
        <taxon>Insecta</taxon>
        <taxon>Pterygota</taxon>
        <taxon>Neoptera</taxon>
        <taxon>Endopterygota</taxon>
        <taxon>Hymenoptera</taxon>
        <taxon>Apocrita</taxon>
        <taxon>Aculeata</taxon>
        <taxon>Formicoidea</taxon>
        <taxon>Formicidae</taxon>
        <taxon>Myrmicinae</taxon>
        <taxon>Cardiocondyla</taxon>
    </lineage>
</organism>
<keyword evidence="2" id="KW-1185">Reference proteome</keyword>
<evidence type="ECO:0000313" key="2">
    <source>
        <dbReference type="Proteomes" id="UP001430953"/>
    </source>
</evidence>
<evidence type="ECO:0000313" key="1">
    <source>
        <dbReference type="EMBL" id="KAL0113915.1"/>
    </source>
</evidence>
<protein>
    <submittedName>
        <fullName evidence="1">Uncharacterized protein</fullName>
    </submittedName>
</protein>
<name>A0AAW2FFA0_9HYME</name>
<gene>
    <name evidence="1" type="ORF">PUN28_011326</name>
</gene>
<dbReference type="EMBL" id="JADYXP020000011">
    <property type="protein sequence ID" value="KAL0113915.1"/>
    <property type="molecule type" value="Genomic_DNA"/>
</dbReference>
<dbReference type="Proteomes" id="UP001430953">
    <property type="component" value="Unassembled WGS sequence"/>
</dbReference>
<comment type="caution">
    <text evidence="1">The sequence shown here is derived from an EMBL/GenBank/DDBJ whole genome shotgun (WGS) entry which is preliminary data.</text>
</comment>
<accession>A0AAW2FFA0</accession>